<feature type="region of interest" description="Disordered" evidence="1">
    <location>
        <begin position="498"/>
        <end position="594"/>
    </location>
</feature>
<protein>
    <submittedName>
        <fullName evidence="2">Uncharacterized protein</fullName>
    </submittedName>
</protein>
<sequence>MARKRLLRCGITPPALPKSEVQIDESLRRGHILRTSMSDICEYKNGSLIRLYGKSGWTLYTRKLFLTGLDLNMPCKGPGGLQYFTVYPARTEVNSRSFVGVTINNGFLEANRYLTATRYIPRSGKSPSNIYLVRDGIFGPGNPDLSEPEMRRRREREIFPDDSLALRQQTIINRNVKWEVDSQNRFCTCRRGTKRKTQENAARMPYERQKSSAVLFVFENVNSKPSEPSTEGDNSKGHHSEVTRRGTFHDRPSKTRASRQIENDGLTDLLRTLGRENDDVELIEREIRSEYGDYEDNLPKHCSGRHSAAYQGDKRRSTIPLKRSAVGENISMKDIGRKTRWLRTDNVNPIERNEPKQVKGRCACCHCRSNHVCRPHVPEEPVTGLQKILRNIAFTGWNLGTKKPVSRTSSKKSVKKRDERDGTPETVEDGPSSHRKITSMDRKIPPGADVLDDISIQRHRLTECENLLRQFELKLDDVTRQSEAYSCRCDGADVRPRHDSVCRCPDSEGRDQEESSRRYGDHSDSKNEPGPCRCEEKENTVSRYVTTRGHASDSHRQQMKAVPSSNSAHHHTSSLNPVSSSNAAHHGGPGIISLPPRIEIISERTACTCEKCRNIHYIEKHYLPTALIKNALKQDSRSQAQQDTHWDREKDRDRDREREIEQRWSQKIKTPPKKLKNRTMSTLDQYTEEKYAQADDSWDALDDGRRNSGDSYRSFTGDPSKKGKIKSCMCSSQLRAIEDRLKALEQRRHESSRDRTSEDIASLSELSRKKSSSDRYTTVTSTSSVKTNSKTNSTMKYSSSPSEHSPPHHAPSPPTPPRKAKKEDKKKDGKKEDKKFKGKKKEEKKEKKEKEKKEKKKKGKKDKKDKTRKVASLEAIRSETDVEVRTLVVSCQNMGMFEKGDPTAKSTCRCMEGKYCPFKYFGADDPGIQKNIFFLTNLDLPARWSRLYGPMNYEYCKTSSYLANRRLKSEKRRESPRDWHNVRAALASFLRSLRLRKRKIFHRRKKMECIGESCSRIGSDSEDSLLNDCSRSSMPLQKRSFHISLDGPRPIRPTKEKWRTSSKRRTPSEKKRRKKSRKKRV</sequence>
<proteinExistence type="predicted"/>
<feature type="compositionally biased region" description="Basic and acidic residues" evidence="1">
    <location>
        <begin position="498"/>
        <end position="540"/>
    </location>
</feature>
<comment type="caution">
    <text evidence="2">The sequence shown here is derived from an EMBL/GenBank/DDBJ whole genome shotgun (WGS) entry which is preliminary data.</text>
</comment>
<accession>A0AAW2I8H4</accession>
<feature type="compositionally biased region" description="Pro residues" evidence="1">
    <location>
        <begin position="808"/>
        <end position="817"/>
    </location>
</feature>
<feature type="region of interest" description="Disordered" evidence="1">
    <location>
        <begin position="223"/>
        <end position="263"/>
    </location>
</feature>
<feature type="compositionally biased region" description="Basic and acidic residues" evidence="1">
    <location>
        <begin position="644"/>
        <end position="664"/>
    </location>
</feature>
<feature type="compositionally biased region" description="Basic and acidic residues" evidence="1">
    <location>
        <begin position="821"/>
        <end position="852"/>
    </location>
</feature>
<feature type="region of interest" description="Disordered" evidence="1">
    <location>
        <begin position="400"/>
        <end position="448"/>
    </location>
</feature>
<feature type="region of interest" description="Disordered" evidence="1">
    <location>
        <begin position="633"/>
        <end position="680"/>
    </location>
</feature>
<name>A0AAW2I8H4_9NEOP</name>
<evidence type="ECO:0000256" key="1">
    <source>
        <dbReference type="SAM" id="MobiDB-lite"/>
    </source>
</evidence>
<feature type="compositionally biased region" description="Polar residues" evidence="1">
    <location>
        <begin position="563"/>
        <end position="583"/>
    </location>
</feature>
<reference evidence="2" key="1">
    <citation type="journal article" date="2024" name="Gigascience">
        <title>Chromosome-level genome of the poultry shaft louse Menopon gallinae provides insight into the host-switching and adaptive evolution of parasitic lice.</title>
        <authorList>
            <person name="Xu Y."/>
            <person name="Ma L."/>
            <person name="Liu S."/>
            <person name="Liang Y."/>
            <person name="Liu Q."/>
            <person name="He Z."/>
            <person name="Tian L."/>
            <person name="Duan Y."/>
            <person name="Cai W."/>
            <person name="Li H."/>
            <person name="Song F."/>
        </authorList>
    </citation>
    <scope>NUCLEOTIDE SEQUENCE</scope>
    <source>
        <strain evidence="2">Cailab_2023a</strain>
    </source>
</reference>
<feature type="compositionally biased region" description="Polar residues" evidence="1">
    <location>
        <begin position="223"/>
        <end position="232"/>
    </location>
</feature>
<feature type="compositionally biased region" description="Basic residues" evidence="1">
    <location>
        <begin position="853"/>
        <end position="869"/>
    </location>
</feature>
<feature type="compositionally biased region" description="Basic residues" evidence="1">
    <location>
        <begin position="1060"/>
        <end position="1081"/>
    </location>
</feature>
<dbReference type="EMBL" id="JARGDH010000001">
    <property type="protein sequence ID" value="KAL0278221.1"/>
    <property type="molecule type" value="Genomic_DNA"/>
</dbReference>
<feature type="compositionally biased region" description="Basic and acidic residues" evidence="1">
    <location>
        <begin position="746"/>
        <end position="758"/>
    </location>
</feature>
<evidence type="ECO:0000313" key="2">
    <source>
        <dbReference type="EMBL" id="KAL0278221.1"/>
    </source>
</evidence>
<feature type="region of interest" description="Disordered" evidence="1">
    <location>
        <begin position="1039"/>
        <end position="1081"/>
    </location>
</feature>
<dbReference type="AlphaFoldDB" id="A0AAW2I8H4"/>
<feature type="region of interest" description="Disordered" evidence="1">
    <location>
        <begin position="746"/>
        <end position="870"/>
    </location>
</feature>
<feature type="compositionally biased region" description="Low complexity" evidence="1">
    <location>
        <begin position="774"/>
        <end position="803"/>
    </location>
</feature>
<gene>
    <name evidence="2" type="ORF">PYX00_000101</name>
</gene>
<feature type="compositionally biased region" description="Basic and acidic residues" evidence="1">
    <location>
        <begin position="233"/>
        <end position="253"/>
    </location>
</feature>
<feature type="region of interest" description="Disordered" evidence="1">
    <location>
        <begin position="694"/>
        <end position="728"/>
    </location>
</feature>
<organism evidence="2">
    <name type="scientific">Menopon gallinae</name>
    <name type="common">poultry shaft louse</name>
    <dbReference type="NCBI Taxonomy" id="328185"/>
    <lineage>
        <taxon>Eukaryota</taxon>
        <taxon>Metazoa</taxon>
        <taxon>Ecdysozoa</taxon>
        <taxon>Arthropoda</taxon>
        <taxon>Hexapoda</taxon>
        <taxon>Insecta</taxon>
        <taxon>Pterygota</taxon>
        <taxon>Neoptera</taxon>
        <taxon>Paraneoptera</taxon>
        <taxon>Psocodea</taxon>
        <taxon>Troctomorpha</taxon>
        <taxon>Phthiraptera</taxon>
        <taxon>Amblycera</taxon>
        <taxon>Menoponidae</taxon>
        <taxon>Menopon</taxon>
    </lineage>
</organism>